<accession>A0A1L8SAM9</accession>
<reference evidence="1 2" key="1">
    <citation type="submission" date="2018-08" db="EMBL/GenBank/DDBJ databases">
        <title>A genome reference for cultivated species of the human gut microbiota.</title>
        <authorList>
            <person name="Zou Y."/>
            <person name="Xue W."/>
            <person name="Luo G."/>
        </authorList>
    </citation>
    <scope>NUCLEOTIDE SEQUENCE [LARGE SCALE GENOMIC DNA]</scope>
    <source>
        <strain evidence="1 2">AF48-16</strain>
    </source>
</reference>
<organism evidence="1 2">
    <name type="scientific">Enterococcus casseliflavus</name>
    <name type="common">Enterococcus flavescens</name>
    <dbReference type="NCBI Taxonomy" id="37734"/>
    <lineage>
        <taxon>Bacteria</taxon>
        <taxon>Bacillati</taxon>
        <taxon>Bacillota</taxon>
        <taxon>Bacilli</taxon>
        <taxon>Lactobacillales</taxon>
        <taxon>Enterococcaceae</taxon>
        <taxon>Enterococcus</taxon>
    </lineage>
</organism>
<dbReference type="Proteomes" id="UP000286288">
    <property type="component" value="Unassembled WGS sequence"/>
</dbReference>
<gene>
    <name evidence="1" type="ORF">DW084_14025</name>
</gene>
<evidence type="ECO:0000313" key="2">
    <source>
        <dbReference type="Proteomes" id="UP000286288"/>
    </source>
</evidence>
<dbReference type="Gene3D" id="2.40.128.690">
    <property type="entry name" value="YycH protein, domain 3-like"/>
    <property type="match status" value="1"/>
</dbReference>
<dbReference type="InterPro" id="IPR018604">
    <property type="entry name" value="YycI-like"/>
</dbReference>
<dbReference type="Pfam" id="PF09648">
    <property type="entry name" value="YycI"/>
    <property type="match status" value="1"/>
</dbReference>
<dbReference type="EMBL" id="QRMZ01000020">
    <property type="protein sequence ID" value="RHK05394.1"/>
    <property type="molecule type" value="Genomic_DNA"/>
</dbReference>
<dbReference type="RefSeq" id="WP_005225285.1">
    <property type="nucleotide sequence ID" value="NZ_BAAAXK010000006.1"/>
</dbReference>
<protein>
    <submittedName>
        <fullName evidence="1">Uncharacterized protein</fullName>
    </submittedName>
</protein>
<sequence length="284" mass="32783">MDFKRIEWIFFLAFLGLNVFLFNVYSEARSEHQMVSQSNQTIPIEQRLESEDIRYSGELSDEVLSGYYLSGEQTDFDVELRNPQLNTQFKRGSTVKGQQLIHVSTNGFYISDDSQTEETVNGFLQRKDQVLFGDEYDYLENLSVLNANHPTVVAVQSYEGIPFNDSSSRIDITLEQTDDLLQIARYTQTHISNITPLREKMTVYSEKEAVNTLYLNNKLPSHSKILWTELAYTMILKVREKNVYIPAWFIAFQLDGDDTIQIETVNAFSNRIITNNAVQKVENP</sequence>
<evidence type="ECO:0000313" key="1">
    <source>
        <dbReference type="EMBL" id="RHK05394.1"/>
    </source>
</evidence>
<comment type="caution">
    <text evidence="1">The sequence shown here is derived from an EMBL/GenBank/DDBJ whole genome shotgun (WGS) entry which is preliminary data.</text>
</comment>
<dbReference type="AlphaFoldDB" id="A0A1L8SAM9"/>
<dbReference type="GeneID" id="15141366"/>
<dbReference type="GO" id="GO:0016020">
    <property type="term" value="C:membrane"/>
    <property type="evidence" value="ECO:0007669"/>
    <property type="project" value="InterPro"/>
</dbReference>
<proteinExistence type="predicted"/>
<name>A0A1L8SAM9_ENTCA</name>
<dbReference type="OrthoDB" id="2135943at2"/>